<dbReference type="Proteomes" id="UP000664521">
    <property type="component" value="Unassembled WGS sequence"/>
</dbReference>
<proteinExistence type="predicted"/>
<dbReference type="AlphaFoldDB" id="A0A8H3G6P5"/>
<sequence>MSPSLHTPTRVSLSLEAPNDTVLHLVKGLSDHVYFCVRNDEEKAVTLTIPGFQLYRMTDTYMTHCFDSMVAFAQGIFQLKELSTGSSISLDKSKVADSEAPQPTHLVISPRATVKYILLHRGSRLLCCMGLQAGISYVLSFNDPSGKINCKFSTLEEEAYFKEEREIPTATLHSDGREHSAFFESTGQPIQIQVVPGTPLPRFQMSFQLSSSLCNLSGSPSFFLRLVMKSLEPRPVTLYMEETPWLYDEGLDDIASLVDVATHEEIELPYTNWCFDEDRYACSHVAPIEDYKCFEEGSEWTCERKFQTTELNRLRPDRNYMVKFEDFGFPRWRYGKVCDPQNTLMENNEDGVIWPEIVEATPTFASIVEKTMEAGGTGPFHRLPRELRKMIYKNLEATETDVLYFRTKAGPRY</sequence>
<name>A0A8H3G6P5_9LECA</name>
<keyword evidence="2" id="KW-1185">Reference proteome</keyword>
<organism evidence="1 2">
    <name type="scientific">Heterodermia speciosa</name>
    <dbReference type="NCBI Taxonomy" id="116794"/>
    <lineage>
        <taxon>Eukaryota</taxon>
        <taxon>Fungi</taxon>
        <taxon>Dikarya</taxon>
        <taxon>Ascomycota</taxon>
        <taxon>Pezizomycotina</taxon>
        <taxon>Lecanoromycetes</taxon>
        <taxon>OSLEUM clade</taxon>
        <taxon>Lecanoromycetidae</taxon>
        <taxon>Caliciales</taxon>
        <taxon>Physciaceae</taxon>
        <taxon>Heterodermia</taxon>
    </lineage>
</organism>
<dbReference type="OrthoDB" id="5298709at2759"/>
<evidence type="ECO:0000313" key="1">
    <source>
        <dbReference type="EMBL" id="CAF9937533.1"/>
    </source>
</evidence>
<reference evidence="1" key="1">
    <citation type="submission" date="2021-03" db="EMBL/GenBank/DDBJ databases">
        <authorList>
            <person name="Tagirdzhanova G."/>
        </authorList>
    </citation>
    <scope>NUCLEOTIDE SEQUENCE</scope>
</reference>
<gene>
    <name evidence="1" type="ORF">HETSPECPRED_000572</name>
</gene>
<comment type="caution">
    <text evidence="1">The sequence shown here is derived from an EMBL/GenBank/DDBJ whole genome shotgun (WGS) entry which is preliminary data.</text>
</comment>
<accession>A0A8H3G6P5</accession>
<protein>
    <submittedName>
        <fullName evidence="1">Uncharacterized protein</fullName>
    </submittedName>
</protein>
<evidence type="ECO:0000313" key="2">
    <source>
        <dbReference type="Proteomes" id="UP000664521"/>
    </source>
</evidence>
<dbReference type="EMBL" id="CAJPDS010000102">
    <property type="protein sequence ID" value="CAF9937533.1"/>
    <property type="molecule type" value="Genomic_DNA"/>
</dbReference>